<dbReference type="GO" id="GO:0016020">
    <property type="term" value="C:membrane"/>
    <property type="evidence" value="ECO:0007669"/>
    <property type="project" value="UniProtKB-SubCell"/>
</dbReference>
<name>A0ABD0YTM8_9HEMI</name>
<evidence type="ECO:0000256" key="6">
    <source>
        <dbReference type="ARBA" id="ARBA00022989"/>
    </source>
</evidence>
<evidence type="ECO:0000256" key="2">
    <source>
        <dbReference type="ARBA" id="ARBA00006375"/>
    </source>
</evidence>
<evidence type="ECO:0000256" key="4">
    <source>
        <dbReference type="ARBA" id="ARBA00022692"/>
    </source>
</evidence>
<keyword evidence="5" id="KW-0677">Repeat</keyword>
<keyword evidence="7 8" id="KW-0472">Membrane</keyword>
<comment type="similarity">
    <text evidence="2 9">Belongs to the mitochondrial carrier (TC 2.A.29) family.</text>
</comment>
<dbReference type="EMBL" id="JBFDAA010000002">
    <property type="protein sequence ID" value="KAL1139344.1"/>
    <property type="molecule type" value="Genomic_DNA"/>
</dbReference>
<reference evidence="10 11" key="1">
    <citation type="submission" date="2024-07" db="EMBL/GenBank/DDBJ databases">
        <title>Chromosome-level genome assembly of the water stick insect Ranatra chinensis (Heteroptera: Nepidae).</title>
        <authorList>
            <person name="Liu X."/>
        </authorList>
    </citation>
    <scope>NUCLEOTIDE SEQUENCE [LARGE SCALE GENOMIC DNA]</scope>
    <source>
        <strain evidence="10">Cailab_2021Rc</strain>
        <tissue evidence="10">Muscle</tissue>
    </source>
</reference>
<keyword evidence="6" id="KW-1133">Transmembrane helix</keyword>
<organism evidence="10 11">
    <name type="scientific">Ranatra chinensis</name>
    <dbReference type="NCBI Taxonomy" id="642074"/>
    <lineage>
        <taxon>Eukaryota</taxon>
        <taxon>Metazoa</taxon>
        <taxon>Ecdysozoa</taxon>
        <taxon>Arthropoda</taxon>
        <taxon>Hexapoda</taxon>
        <taxon>Insecta</taxon>
        <taxon>Pterygota</taxon>
        <taxon>Neoptera</taxon>
        <taxon>Paraneoptera</taxon>
        <taxon>Hemiptera</taxon>
        <taxon>Heteroptera</taxon>
        <taxon>Panheteroptera</taxon>
        <taxon>Nepomorpha</taxon>
        <taxon>Nepidae</taxon>
        <taxon>Ranatrinae</taxon>
        <taxon>Ranatra</taxon>
    </lineage>
</organism>
<accession>A0ABD0YTM8</accession>
<evidence type="ECO:0000256" key="5">
    <source>
        <dbReference type="ARBA" id="ARBA00022737"/>
    </source>
</evidence>
<dbReference type="Pfam" id="PF00153">
    <property type="entry name" value="Mito_carr"/>
    <property type="match status" value="3"/>
</dbReference>
<evidence type="ECO:0000256" key="9">
    <source>
        <dbReference type="RuleBase" id="RU000488"/>
    </source>
</evidence>
<feature type="repeat" description="Solcar" evidence="8">
    <location>
        <begin position="68"/>
        <end position="159"/>
    </location>
</feature>
<comment type="caution">
    <text evidence="10">The sequence shown here is derived from an EMBL/GenBank/DDBJ whole genome shotgun (WGS) entry which is preliminary data.</text>
</comment>
<dbReference type="PROSITE" id="PS50920">
    <property type="entry name" value="SOLCAR"/>
    <property type="match status" value="3"/>
</dbReference>
<sequence>MQMDGEGGAMKAHKTSFHAFKNIWRNEGLNALYKGFSANLARQVAYTMTRLGLFQILLDKFSENKTNGGIGAQIGAGLVAGGIASTIATPTDVSLIRMTVDGRLPPNERRNYKNVLDAIYRIGKHEGVTKLWTGVRPTVARAMLGNVTQLVPYVQVKQYFLRNGIMEDGFVCHLTSSIIAGFTYAFTTCPLDTAKTRIQSMKSTGGVSKYTGIIDVWRQILKTEGPTALWKGFGPLYFRIAPFTTLMFIFFERLTITYKRFAFDDQGAGSGL</sequence>
<dbReference type="InterPro" id="IPR050391">
    <property type="entry name" value="Mito_Metabolite_Transporter"/>
</dbReference>
<evidence type="ECO:0000256" key="1">
    <source>
        <dbReference type="ARBA" id="ARBA00004141"/>
    </source>
</evidence>
<feature type="repeat" description="Solcar" evidence="8">
    <location>
        <begin position="168"/>
        <end position="257"/>
    </location>
</feature>
<proteinExistence type="inferred from homology"/>
<dbReference type="Gene3D" id="1.50.40.10">
    <property type="entry name" value="Mitochondrial carrier domain"/>
    <property type="match status" value="1"/>
</dbReference>
<evidence type="ECO:0000313" key="11">
    <source>
        <dbReference type="Proteomes" id="UP001558652"/>
    </source>
</evidence>
<evidence type="ECO:0000256" key="8">
    <source>
        <dbReference type="PROSITE-ProRule" id="PRU00282"/>
    </source>
</evidence>
<keyword evidence="3 9" id="KW-0813">Transport</keyword>
<dbReference type="AlphaFoldDB" id="A0ABD0YTM8"/>
<dbReference type="SUPFAM" id="SSF103506">
    <property type="entry name" value="Mitochondrial carrier"/>
    <property type="match status" value="1"/>
</dbReference>
<evidence type="ECO:0000313" key="10">
    <source>
        <dbReference type="EMBL" id="KAL1139344.1"/>
    </source>
</evidence>
<keyword evidence="11" id="KW-1185">Reference proteome</keyword>
<protein>
    <submittedName>
        <fullName evidence="10">Uncharacterized protein</fullName>
    </submittedName>
</protein>
<comment type="subcellular location">
    <subcellularLocation>
        <location evidence="1">Membrane</location>
        <topology evidence="1">Multi-pass membrane protein</topology>
    </subcellularLocation>
</comment>
<evidence type="ECO:0000256" key="3">
    <source>
        <dbReference type="ARBA" id="ARBA00022448"/>
    </source>
</evidence>
<feature type="repeat" description="Solcar" evidence="8">
    <location>
        <begin position="1"/>
        <end position="60"/>
    </location>
</feature>
<dbReference type="InterPro" id="IPR023395">
    <property type="entry name" value="MCP_dom_sf"/>
</dbReference>
<dbReference type="InterPro" id="IPR018108">
    <property type="entry name" value="MCP_transmembrane"/>
</dbReference>
<dbReference type="Proteomes" id="UP001558652">
    <property type="component" value="Unassembled WGS sequence"/>
</dbReference>
<evidence type="ECO:0000256" key="7">
    <source>
        <dbReference type="ARBA" id="ARBA00023136"/>
    </source>
</evidence>
<gene>
    <name evidence="10" type="ORF">AAG570_006328</name>
</gene>
<keyword evidence="4 8" id="KW-0812">Transmembrane</keyword>
<dbReference type="PANTHER" id="PTHR45618">
    <property type="entry name" value="MITOCHONDRIAL DICARBOXYLATE CARRIER-RELATED"/>
    <property type="match status" value="1"/>
</dbReference>